<dbReference type="RefSeq" id="WP_310349347.1">
    <property type="nucleotide sequence ID" value="NZ_JAVDXQ010000009.1"/>
</dbReference>
<evidence type="ECO:0000313" key="1">
    <source>
        <dbReference type="EMBL" id="MDR7299552.1"/>
    </source>
</evidence>
<accession>A0ABU1ZG08</accession>
<dbReference type="InterPro" id="IPR039498">
    <property type="entry name" value="NTP_transf_5"/>
</dbReference>
<evidence type="ECO:0008006" key="3">
    <source>
        <dbReference type="Google" id="ProtNLM"/>
    </source>
</evidence>
<dbReference type="Pfam" id="PF14907">
    <property type="entry name" value="NTP_transf_5"/>
    <property type="match status" value="1"/>
</dbReference>
<comment type="caution">
    <text evidence="1">The sequence shown here is derived from an EMBL/GenBank/DDBJ whole genome shotgun (WGS) entry which is preliminary data.</text>
</comment>
<organism evidence="1 2">
    <name type="scientific">Pelomonas aquatica</name>
    <dbReference type="NCBI Taxonomy" id="431058"/>
    <lineage>
        <taxon>Bacteria</taxon>
        <taxon>Pseudomonadati</taxon>
        <taxon>Pseudomonadota</taxon>
        <taxon>Betaproteobacteria</taxon>
        <taxon>Burkholderiales</taxon>
        <taxon>Sphaerotilaceae</taxon>
        <taxon>Roseateles</taxon>
    </lineage>
</organism>
<protein>
    <recommendedName>
        <fullName evidence="3">Nucleotidyltransferase family protein</fullName>
    </recommendedName>
</protein>
<proteinExistence type="predicted"/>
<keyword evidence="2" id="KW-1185">Reference proteome</keyword>
<dbReference type="Proteomes" id="UP001180536">
    <property type="component" value="Unassembled WGS sequence"/>
</dbReference>
<name>A0ABU1ZG08_9BURK</name>
<evidence type="ECO:0000313" key="2">
    <source>
        <dbReference type="Proteomes" id="UP001180536"/>
    </source>
</evidence>
<reference evidence="1 2" key="1">
    <citation type="submission" date="2023-07" db="EMBL/GenBank/DDBJ databases">
        <title>Sorghum-associated microbial communities from plants grown in Nebraska, USA.</title>
        <authorList>
            <person name="Schachtman D."/>
        </authorList>
    </citation>
    <scope>NUCLEOTIDE SEQUENCE [LARGE SCALE GENOMIC DNA]</scope>
    <source>
        <strain evidence="1 2">BE310</strain>
    </source>
</reference>
<dbReference type="EMBL" id="JAVDXQ010000009">
    <property type="protein sequence ID" value="MDR7299552.1"/>
    <property type="molecule type" value="Genomic_DNA"/>
</dbReference>
<sequence>MTPSLLTRVMRDADVARNLPMPHWDVLVRQARHANLLGRLHHHLAAARVAVPERPARHLLSAATMAARQHLSVRYEVRTLLEVLEPLQGPLVLLKGAAYVMAGLPAASGRVFADVDILVARERLDEAESLLTVQGWSGDKLGAYDQRYYRRWMHELPPLQHLFRGTALDVHHTILPPTSRSHVDAAALLKDSVELPGSPGVYVLAPVDMVLHSAAHLFHEGEPDNLLRDLSDLDLLMRHFGSQADFWPRLLARAEAHGLAGALRLALRYCQQELQTPVPPEVMQRSGADRSASWRERMLDFMYARALRPMHATASDAWTAWACRALYVRSHWLRMPLPLLAYHLLHKALRPAQTEALEDNRH</sequence>
<gene>
    <name evidence="1" type="ORF">J2X16_004922</name>
</gene>